<dbReference type="InterPro" id="IPR001828">
    <property type="entry name" value="ANF_lig-bd_rcpt"/>
</dbReference>
<feature type="transmembrane region" description="Helical" evidence="10">
    <location>
        <begin position="588"/>
        <end position="608"/>
    </location>
</feature>
<feature type="transmembrane region" description="Helical" evidence="10">
    <location>
        <begin position="620"/>
        <end position="636"/>
    </location>
</feature>
<name>A0A8S3YKA1_9EUPU</name>
<evidence type="ECO:0000256" key="2">
    <source>
        <dbReference type="ARBA" id="ARBA00022475"/>
    </source>
</evidence>
<dbReference type="InterPro" id="IPR038550">
    <property type="entry name" value="GPCR_3_9-Cys_sf"/>
</dbReference>
<evidence type="ECO:0000256" key="10">
    <source>
        <dbReference type="SAM" id="Phobius"/>
    </source>
</evidence>
<keyword evidence="5" id="KW-0297">G-protein coupled receptor</keyword>
<keyword evidence="7" id="KW-0675">Receptor</keyword>
<evidence type="ECO:0000313" key="13">
    <source>
        <dbReference type="Proteomes" id="UP000678393"/>
    </source>
</evidence>
<accession>A0A8S3YKA1</accession>
<dbReference type="EMBL" id="CAJHNH020000310">
    <property type="protein sequence ID" value="CAG5116838.1"/>
    <property type="molecule type" value="Genomic_DNA"/>
</dbReference>
<dbReference type="GO" id="GO:0004930">
    <property type="term" value="F:G protein-coupled receptor activity"/>
    <property type="evidence" value="ECO:0007669"/>
    <property type="project" value="UniProtKB-KW"/>
</dbReference>
<keyword evidence="4 10" id="KW-1133">Transmembrane helix</keyword>
<keyword evidence="6 10" id="KW-0472">Membrane</keyword>
<evidence type="ECO:0000256" key="8">
    <source>
        <dbReference type="ARBA" id="ARBA00023180"/>
    </source>
</evidence>
<dbReference type="InterPro" id="IPR017978">
    <property type="entry name" value="GPCR_3_C"/>
</dbReference>
<dbReference type="Pfam" id="PF07562">
    <property type="entry name" value="NCD3G"/>
    <property type="match status" value="1"/>
</dbReference>
<comment type="caution">
    <text evidence="12">The sequence shown here is derived from an EMBL/GenBank/DDBJ whole genome shotgun (WGS) entry which is preliminary data.</text>
</comment>
<feature type="transmembrane region" description="Helical" evidence="10">
    <location>
        <begin position="551"/>
        <end position="576"/>
    </location>
</feature>
<dbReference type="Pfam" id="PF01094">
    <property type="entry name" value="ANF_receptor"/>
    <property type="match status" value="1"/>
</dbReference>
<dbReference type="Pfam" id="PF00003">
    <property type="entry name" value="7tm_3"/>
    <property type="match status" value="1"/>
</dbReference>
<keyword evidence="2" id="KW-1003">Cell membrane</keyword>
<dbReference type="InterPro" id="IPR011500">
    <property type="entry name" value="GPCR_3_9-Cys_dom"/>
</dbReference>
<dbReference type="PROSITE" id="PS50259">
    <property type="entry name" value="G_PROTEIN_RECEP_F3_4"/>
    <property type="match status" value="1"/>
</dbReference>
<dbReference type="Proteomes" id="UP000678393">
    <property type="component" value="Unassembled WGS sequence"/>
</dbReference>
<protein>
    <recommendedName>
        <fullName evidence="11">G-protein coupled receptors family 3 profile domain-containing protein</fullName>
    </recommendedName>
</protein>
<comment type="subcellular location">
    <subcellularLocation>
        <location evidence="1">Cell membrane</location>
        <topology evidence="1">Multi-pass membrane protein</topology>
    </subcellularLocation>
</comment>
<dbReference type="InterPro" id="IPR050726">
    <property type="entry name" value="mGluR"/>
</dbReference>
<evidence type="ECO:0000259" key="11">
    <source>
        <dbReference type="PROSITE" id="PS50259"/>
    </source>
</evidence>
<evidence type="ECO:0000256" key="6">
    <source>
        <dbReference type="ARBA" id="ARBA00023136"/>
    </source>
</evidence>
<keyword evidence="8" id="KW-0325">Glycoprotein</keyword>
<feature type="domain" description="G-protein coupled receptors family 3 profile" evidence="11">
    <location>
        <begin position="551"/>
        <end position="637"/>
    </location>
</feature>
<proteinExistence type="predicted"/>
<evidence type="ECO:0000256" key="9">
    <source>
        <dbReference type="ARBA" id="ARBA00023224"/>
    </source>
</evidence>
<dbReference type="PRINTS" id="PR00248">
    <property type="entry name" value="GPCRMGR"/>
</dbReference>
<evidence type="ECO:0000256" key="1">
    <source>
        <dbReference type="ARBA" id="ARBA00004651"/>
    </source>
</evidence>
<dbReference type="PANTHER" id="PTHR24060">
    <property type="entry name" value="METABOTROPIC GLUTAMATE RECEPTOR"/>
    <property type="match status" value="1"/>
</dbReference>
<dbReference type="InterPro" id="IPR000337">
    <property type="entry name" value="GPCR_3"/>
</dbReference>
<dbReference type="OrthoDB" id="425344at2759"/>
<evidence type="ECO:0000256" key="5">
    <source>
        <dbReference type="ARBA" id="ARBA00023040"/>
    </source>
</evidence>
<dbReference type="AlphaFoldDB" id="A0A8S3YKA1"/>
<reference evidence="12" key="1">
    <citation type="submission" date="2021-04" db="EMBL/GenBank/DDBJ databases">
        <authorList>
            <consortium name="Molecular Ecology Group"/>
        </authorList>
    </citation>
    <scope>NUCLEOTIDE SEQUENCE</scope>
</reference>
<evidence type="ECO:0000256" key="4">
    <source>
        <dbReference type="ARBA" id="ARBA00022989"/>
    </source>
</evidence>
<evidence type="ECO:0000256" key="7">
    <source>
        <dbReference type="ARBA" id="ARBA00023170"/>
    </source>
</evidence>
<dbReference type="SUPFAM" id="SSF53822">
    <property type="entry name" value="Periplasmic binding protein-like I"/>
    <property type="match status" value="1"/>
</dbReference>
<evidence type="ECO:0000256" key="3">
    <source>
        <dbReference type="ARBA" id="ARBA00022692"/>
    </source>
</evidence>
<keyword evidence="3 10" id="KW-0812">Transmembrane</keyword>
<feature type="non-terminal residue" evidence="12">
    <location>
        <position position="1"/>
    </location>
</feature>
<keyword evidence="9" id="KW-0807">Transducer</keyword>
<dbReference type="InterPro" id="IPR028082">
    <property type="entry name" value="Peripla_BP_I"/>
</dbReference>
<dbReference type="GO" id="GO:0005886">
    <property type="term" value="C:plasma membrane"/>
    <property type="evidence" value="ECO:0007669"/>
    <property type="project" value="UniProtKB-SubCell"/>
</dbReference>
<organism evidence="12 13">
    <name type="scientific">Candidula unifasciata</name>
    <dbReference type="NCBI Taxonomy" id="100452"/>
    <lineage>
        <taxon>Eukaryota</taxon>
        <taxon>Metazoa</taxon>
        <taxon>Spiralia</taxon>
        <taxon>Lophotrochozoa</taxon>
        <taxon>Mollusca</taxon>
        <taxon>Gastropoda</taxon>
        <taxon>Heterobranchia</taxon>
        <taxon>Euthyneura</taxon>
        <taxon>Panpulmonata</taxon>
        <taxon>Eupulmonata</taxon>
        <taxon>Stylommatophora</taxon>
        <taxon>Helicina</taxon>
        <taxon>Helicoidea</taxon>
        <taxon>Geomitridae</taxon>
        <taxon>Candidula</taxon>
    </lineage>
</organism>
<sequence length="637" mass="70353">MSTSMIIRNQPPLRYIRYGDLNIGSIISGLDYSVDGLCGNKPFVNASFHFSEAIAYAIDEVNKNKEILPNVTLGFVILDDCMKETTATIQRSESTDNKTCSASGIDAEFCDEDFDILPSYDVVGVIGCLRSSSSSSASMVLGPAQLPLVSFTSTSEILNNKELYPYFMRVVPSDNSLVDAQVALIRHFGWSYISVVYDEGTFGENAFQALRTKLASLEKVCIATSHQIFQKSRYEDFVRIMADLELHKNARVVISYTDPPSVLQLLKASHAQGTAGTFIWMSNESWKAALGDTNDEDLIRAAAGCLVFGFQALVSPPYNKHVLRMTPSNNQNPWFTRFWELTFKCSVTDPACISAHKVESLPGATTFTYANNAYEAVLTYAHGIQALVNSKCPNATGQDIKQCITGPDLLQTMRKLKFHGPTGEIEFDQTGSILPSVDYRGLNITPVAIFYSGKGKMFYLRNVSFEHIDQRGFVDGVPESVCSKPCRSGQFIIAKEVVCCWECRSCRANEILVNDFTDCFLCPLLEWPDPQTNFTICEAIAPDYPQGSDPVVILCQILAAVGVALVVMVTMTLVRYRNASVIKASGRELSCLQLLAILLGYLTMPVLTVKPSNQVCSGSFFLYCLSFTWVYAPLLVK</sequence>
<dbReference type="Gene3D" id="3.40.50.2300">
    <property type="match status" value="2"/>
</dbReference>
<gene>
    <name evidence="12" type="ORF">CUNI_LOCUS2396</name>
</gene>
<dbReference type="Gene3D" id="2.10.50.30">
    <property type="entry name" value="GPCR, family 3, nine cysteines domain"/>
    <property type="match status" value="1"/>
</dbReference>
<evidence type="ECO:0000313" key="12">
    <source>
        <dbReference type="EMBL" id="CAG5116838.1"/>
    </source>
</evidence>
<keyword evidence="13" id="KW-1185">Reference proteome</keyword>